<proteinExistence type="inferred from homology"/>
<dbReference type="AlphaFoldDB" id="A0A553QIC8"/>
<dbReference type="InterPro" id="IPR010345">
    <property type="entry name" value="IL-17_fam"/>
</dbReference>
<feature type="signal peptide" evidence="6">
    <location>
        <begin position="1"/>
        <end position="21"/>
    </location>
</feature>
<evidence type="ECO:0000256" key="4">
    <source>
        <dbReference type="ARBA" id="ARBA00022525"/>
    </source>
</evidence>
<comment type="caution">
    <text evidence="7">The sequence shown here is derived from an EMBL/GenBank/DDBJ whole genome shotgun (WGS) entry which is preliminary data.</text>
</comment>
<evidence type="ECO:0000313" key="8">
    <source>
        <dbReference type="Proteomes" id="UP000316079"/>
    </source>
</evidence>
<evidence type="ECO:0000256" key="3">
    <source>
        <dbReference type="ARBA" id="ARBA00022514"/>
    </source>
</evidence>
<sequence>MGPLLLFGLYVFMLSGSKVEGKNCFIECKGQKKVLRTLFQAGLLPTQPVIHHHPPADSCQAFARTSKDISHRSLSPWRTRTVVNPDLYPNKYGEAECLCDGCIINGVENHSYNSVPVVRTHLFLKRIPCLRQPGKYSWAFEYVPVKVACTCVVPVQ</sequence>
<dbReference type="GO" id="GO:0006954">
    <property type="term" value="P:inflammatory response"/>
    <property type="evidence" value="ECO:0007669"/>
    <property type="project" value="InterPro"/>
</dbReference>
<dbReference type="SUPFAM" id="SSF57501">
    <property type="entry name" value="Cystine-knot cytokines"/>
    <property type="match status" value="1"/>
</dbReference>
<evidence type="ECO:0000256" key="5">
    <source>
        <dbReference type="ARBA" id="ARBA00022729"/>
    </source>
</evidence>
<dbReference type="GO" id="GO:0005125">
    <property type="term" value="F:cytokine activity"/>
    <property type="evidence" value="ECO:0007669"/>
    <property type="project" value="UniProtKB-KW"/>
</dbReference>
<dbReference type="PRINTS" id="PR01932">
    <property type="entry name" value="INTRLEUKIN17"/>
</dbReference>
<keyword evidence="4" id="KW-0964">Secreted</keyword>
<evidence type="ECO:0000256" key="6">
    <source>
        <dbReference type="SAM" id="SignalP"/>
    </source>
</evidence>
<reference evidence="7 8" key="1">
    <citation type="journal article" date="2019" name="Sci. Data">
        <title>Hybrid genome assembly and annotation of Danionella translucida.</title>
        <authorList>
            <person name="Kadobianskyi M."/>
            <person name="Schulze L."/>
            <person name="Schuelke M."/>
            <person name="Judkewitz B."/>
        </authorList>
    </citation>
    <scope>NUCLEOTIDE SEQUENCE [LARGE SCALE GENOMIC DNA]</scope>
    <source>
        <strain evidence="7 8">Bolton</strain>
    </source>
</reference>
<feature type="chain" id="PRO_5021762792" description="Interleukin-17C" evidence="6">
    <location>
        <begin position="22"/>
        <end position="156"/>
    </location>
</feature>
<evidence type="ECO:0000313" key="7">
    <source>
        <dbReference type="EMBL" id="TRY89690.1"/>
    </source>
</evidence>
<dbReference type="EMBL" id="SRMA01025941">
    <property type="protein sequence ID" value="TRY89690.1"/>
    <property type="molecule type" value="Genomic_DNA"/>
</dbReference>
<dbReference type="GO" id="GO:0005615">
    <property type="term" value="C:extracellular space"/>
    <property type="evidence" value="ECO:0007669"/>
    <property type="project" value="UniProtKB-KW"/>
</dbReference>
<keyword evidence="8" id="KW-1185">Reference proteome</keyword>
<evidence type="ECO:0008006" key="9">
    <source>
        <dbReference type="Google" id="ProtNLM"/>
    </source>
</evidence>
<accession>A0A553QIC8</accession>
<evidence type="ECO:0000256" key="2">
    <source>
        <dbReference type="ARBA" id="ARBA00007236"/>
    </source>
</evidence>
<gene>
    <name evidence="7" type="ORF">DNTS_032318</name>
</gene>
<protein>
    <recommendedName>
        <fullName evidence="9">Interleukin-17C</fullName>
    </recommendedName>
</protein>
<comment type="subcellular location">
    <subcellularLocation>
        <location evidence="1">Secreted</location>
    </subcellularLocation>
</comment>
<name>A0A553QIC8_9TELE</name>
<dbReference type="OrthoDB" id="6038945at2759"/>
<dbReference type="InterPro" id="IPR029034">
    <property type="entry name" value="Cystine-knot_cytokine"/>
</dbReference>
<keyword evidence="5 6" id="KW-0732">Signal</keyword>
<evidence type="ECO:0000256" key="1">
    <source>
        <dbReference type="ARBA" id="ARBA00004613"/>
    </source>
</evidence>
<comment type="similarity">
    <text evidence="2">Belongs to the IL-17 family.</text>
</comment>
<organism evidence="7 8">
    <name type="scientific">Danionella cerebrum</name>
    <dbReference type="NCBI Taxonomy" id="2873325"/>
    <lineage>
        <taxon>Eukaryota</taxon>
        <taxon>Metazoa</taxon>
        <taxon>Chordata</taxon>
        <taxon>Craniata</taxon>
        <taxon>Vertebrata</taxon>
        <taxon>Euteleostomi</taxon>
        <taxon>Actinopterygii</taxon>
        <taxon>Neopterygii</taxon>
        <taxon>Teleostei</taxon>
        <taxon>Ostariophysi</taxon>
        <taxon>Cypriniformes</taxon>
        <taxon>Danionidae</taxon>
        <taxon>Danioninae</taxon>
        <taxon>Danionella</taxon>
    </lineage>
</organism>
<dbReference type="Gene3D" id="2.10.90.10">
    <property type="entry name" value="Cystine-knot cytokines"/>
    <property type="match status" value="1"/>
</dbReference>
<dbReference type="STRING" id="623744.A0A553QIC8"/>
<dbReference type="Proteomes" id="UP000316079">
    <property type="component" value="Unassembled WGS sequence"/>
</dbReference>
<dbReference type="Pfam" id="PF06083">
    <property type="entry name" value="IL17"/>
    <property type="match status" value="1"/>
</dbReference>
<dbReference type="InterPro" id="IPR020440">
    <property type="entry name" value="IL-17_chr"/>
</dbReference>
<keyword evidence="3" id="KW-0202">Cytokine</keyword>